<dbReference type="EMBL" id="KV878203">
    <property type="protein sequence ID" value="OJI84191.1"/>
    <property type="molecule type" value="Genomic_DNA"/>
</dbReference>
<accession>A0A1L9N4S1</accession>
<reference evidence="2" key="1">
    <citation type="journal article" date="2017" name="Genome Biol.">
        <title>Comparative genomics reveals high biological diversity and specific adaptations in the industrially and medically important fungal genus Aspergillus.</title>
        <authorList>
            <person name="de Vries R.P."/>
            <person name="Riley R."/>
            <person name="Wiebenga A."/>
            <person name="Aguilar-Osorio G."/>
            <person name="Amillis S."/>
            <person name="Uchima C.A."/>
            <person name="Anderluh G."/>
            <person name="Asadollahi M."/>
            <person name="Askin M."/>
            <person name="Barry K."/>
            <person name="Battaglia E."/>
            <person name="Bayram O."/>
            <person name="Benocci T."/>
            <person name="Braus-Stromeyer S.A."/>
            <person name="Caldana C."/>
            <person name="Canovas D."/>
            <person name="Cerqueira G.C."/>
            <person name="Chen F."/>
            <person name="Chen W."/>
            <person name="Choi C."/>
            <person name="Clum A."/>
            <person name="Dos Santos R.A."/>
            <person name="Damasio A.R."/>
            <person name="Diallinas G."/>
            <person name="Emri T."/>
            <person name="Fekete E."/>
            <person name="Flipphi M."/>
            <person name="Freyberg S."/>
            <person name="Gallo A."/>
            <person name="Gournas C."/>
            <person name="Habgood R."/>
            <person name="Hainaut M."/>
            <person name="Harispe M.L."/>
            <person name="Henrissat B."/>
            <person name="Hilden K.S."/>
            <person name="Hope R."/>
            <person name="Hossain A."/>
            <person name="Karabika E."/>
            <person name="Karaffa L."/>
            <person name="Karanyi Z."/>
            <person name="Krasevec N."/>
            <person name="Kuo A."/>
            <person name="Kusch H."/>
            <person name="LaButti K."/>
            <person name="Lagendijk E.L."/>
            <person name="Lapidus A."/>
            <person name="Levasseur A."/>
            <person name="Lindquist E."/>
            <person name="Lipzen A."/>
            <person name="Logrieco A.F."/>
            <person name="MacCabe A."/>
            <person name="Maekelae M.R."/>
            <person name="Malavazi I."/>
            <person name="Melin P."/>
            <person name="Meyer V."/>
            <person name="Mielnichuk N."/>
            <person name="Miskei M."/>
            <person name="Molnar A.P."/>
            <person name="Mule G."/>
            <person name="Ngan C.Y."/>
            <person name="Orejas M."/>
            <person name="Orosz E."/>
            <person name="Ouedraogo J.P."/>
            <person name="Overkamp K.M."/>
            <person name="Park H.-S."/>
            <person name="Perrone G."/>
            <person name="Piumi F."/>
            <person name="Punt P.J."/>
            <person name="Ram A.F."/>
            <person name="Ramon A."/>
            <person name="Rauscher S."/>
            <person name="Record E."/>
            <person name="Riano-Pachon D.M."/>
            <person name="Robert V."/>
            <person name="Roehrig J."/>
            <person name="Ruller R."/>
            <person name="Salamov A."/>
            <person name="Salih N.S."/>
            <person name="Samson R.A."/>
            <person name="Sandor E."/>
            <person name="Sanguinetti M."/>
            <person name="Schuetze T."/>
            <person name="Sepcic K."/>
            <person name="Shelest E."/>
            <person name="Sherlock G."/>
            <person name="Sophianopoulou V."/>
            <person name="Squina F.M."/>
            <person name="Sun H."/>
            <person name="Susca A."/>
            <person name="Todd R.B."/>
            <person name="Tsang A."/>
            <person name="Unkles S.E."/>
            <person name="van de Wiele N."/>
            <person name="van Rossen-Uffink D."/>
            <person name="Oliveira J.V."/>
            <person name="Vesth T.C."/>
            <person name="Visser J."/>
            <person name="Yu J.-H."/>
            <person name="Zhou M."/>
            <person name="Andersen M.R."/>
            <person name="Archer D.B."/>
            <person name="Baker S.E."/>
            <person name="Benoit I."/>
            <person name="Brakhage A.A."/>
            <person name="Braus G.H."/>
            <person name="Fischer R."/>
            <person name="Frisvad J.C."/>
            <person name="Goldman G.H."/>
            <person name="Houbraken J."/>
            <person name="Oakley B."/>
            <person name="Pocsi I."/>
            <person name="Scazzocchio C."/>
            <person name="Seiboth B."/>
            <person name="vanKuyk P.A."/>
            <person name="Wortman J."/>
            <person name="Dyer P.S."/>
            <person name="Grigoriev I.V."/>
        </authorList>
    </citation>
    <scope>NUCLEOTIDE SEQUENCE [LARGE SCALE GENOMIC DNA]</scope>
    <source>
        <strain evidence="2">CBS 134.48</strain>
    </source>
</reference>
<proteinExistence type="predicted"/>
<evidence type="ECO:0000313" key="1">
    <source>
        <dbReference type="EMBL" id="OJI84191.1"/>
    </source>
</evidence>
<dbReference type="VEuPathDB" id="FungiDB:ASPTUDRAFT_30157"/>
<protein>
    <submittedName>
        <fullName evidence="1">Uncharacterized protein</fullName>
    </submittedName>
</protein>
<dbReference type="AlphaFoldDB" id="A0A1L9N4S1"/>
<evidence type="ECO:0000313" key="2">
    <source>
        <dbReference type="Proteomes" id="UP000184304"/>
    </source>
</evidence>
<dbReference type="Proteomes" id="UP000184304">
    <property type="component" value="Unassembled WGS sequence"/>
</dbReference>
<gene>
    <name evidence="1" type="ORF">ASPTUDRAFT_30157</name>
</gene>
<name>A0A1L9N4S1_ASPTC</name>
<sequence>MSGDSSSSGPSFWKDSIDGNNSSIHTAKYEFLCESSSGDYTCHSKGLGGKEIDKSARPYILYKKRMNSTLDPQTGGSDPTAVVYRLGCPGLMEAKSQIELRKLPRMRLSAQVFMYRMRHASILNRSLSLLRRVGTANPILVYEAHVIYPSKDKFDTVVRECFNLSV</sequence>
<organism evidence="1 2">
    <name type="scientific">Aspergillus tubingensis (strain CBS 134.48)</name>
    <dbReference type="NCBI Taxonomy" id="767770"/>
    <lineage>
        <taxon>Eukaryota</taxon>
        <taxon>Fungi</taxon>
        <taxon>Dikarya</taxon>
        <taxon>Ascomycota</taxon>
        <taxon>Pezizomycotina</taxon>
        <taxon>Eurotiomycetes</taxon>
        <taxon>Eurotiomycetidae</taxon>
        <taxon>Eurotiales</taxon>
        <taxon>Aspergillaceae</taxon>
        <taxon>Aspergillus</taxon>
        <taxon>Aspergillus subgen. Circumdati</taxon>
    </lineage>
</organism>
<keyword evidence="2" id="KW-1185">Reference proteome</keyword>